<gene>
    <name evidence="2" type="ORF">UFOPK3083_00527</name>
    <name evidence="3" type="ORF">UFOPK3783_00615</name>
</gene>
<dbReference type="AlphaFoldDB" id="A0A6J7JUS3"/>
<evidence type="ECO:0000256" key="1">
    <source>
        <dbReference type="SAM" id="Phobius"/>
    </source>
</evidence>
<proteinExistence type="predicted"/>
<evidence type="ECO:0000313" key="3">
    <source>
        <dbReference type="EMBL" id="CAB4946601.1"/>
    </source>
</evidence>
<feature type="transmembrane region" description="Helical" evidence="1">
    <location>
        <begin position="37"/>
        <end position="58"/>
    </location>
</feature>
<name>A0A6J7JUS3_9ZZZZ</name>
<reference evidence="3" key="1">
    <citation type="submission" date="2020-05" db="EMBL/GenBank/DDBJ databases">
        <authorList>
            <person name="Chiriac C."/>
            <person name="Salcher M."/>
            <person name="Ghai R."/>
            <person name="Kavagutti S V."/>
        </authorList>
    </citation>
    <scope>NUCLEOTIDE SEQUENCE</scope>
</reference>
<protein>
    <submittedName>
        <fullName evidence="3">Unannotated protein</fullName>
    </submittedName>
</protein>
<sequence>MKISTLSPAAIPTFLIRAQNDSGVRWLGGVFIKSRTIWVFSAITVARLIAALASALLADFAKIVTDESTAFRSDLDVPRNSSKA</sequence>
<keyword evidence="1" id="KW-0812">Transmembrane</keyword>
<organism evidence="3">
    <name type="scientific">freshwater metagenome</name>
    <dbReference type="NCBI Taxonomy" id="449393"/>
    <lineage>
        <taxon>unclassified sequences</taxon>
        <taxon>metagenomes</taxon>
        <taxon>ecological metagenomes</taxon>
    </lineage>
</organism>
<dbReference type="EMBL" id="CAFBNI010000064">
    <property type="protein sequence ID" value="CAB4946601.1"/>
    <property type="molecule type" value="Genomic_DNA"/>
</dbReference>
<dbReference type="EMBL" id="CAFAAT010000040">
    <property type="protein sequence ID" value="CAB4804173.1"/>
    <property type="molecule type" value="Genomic_DNA"/>
</dbReference>
<accession>A0A6J7JUS3</accession>
<keyword evidence="1" id="KW-0472">Membrane</keyword>
<evidence type="ECO:0000313" key="2">
    <source>
        <dbReference type="EMBL" id="CAB4804173.1"/>
    </source>
</evidence>
<keyword evidence="1" id="KW-1133">Transmembrane helix</keyword>